<gene>
    <name evidence="2" type="ORF">IZT61_05450</name>
</gene>
<evidence type="ECO:0000313" key="2">
    <source>
        <dbReference type="EMBL" id="QPH40715.1"/>
    </source>
</evidence>
<organism evidence="2 3">
    <name type="scientific">Pedobacter endophyticus</name>
    <dbReference type="NCBI Taxonomy" id="2789740"/>
    <lineage>
        <taxon>Bacteria</taxon>
        <taxon>Pseudomonadati</taxon>
        <taxon>Bacteroidota</taxon>
        <taxon>Sphingobacteriia</taxon>
        <taxon>Sphingobacteriales</taxon>
        <taxon>Sphingobacteriaceae</taxon>
        <taxon>Pedobacter</taxon>
    </lineage>
</organism>
<dbReference type="Proteomes" id="UP000594759">
    <property type="component" value="Chromosome"/>
</dbReference>
<dbReference type="Pfam" id="PF00313">
    <property type="entry name" value="CSD"/>
    <property type="match status" value="1"/>
</dbReference>
<evidence type="ECO:0000259" key="1">
    <source>
        <dbReference type="PROSITE" id="PS51857"/>
    </source>
</evidence>
<dbReference type="InterPro" id="IPR002059">
    <property type="entry name" value="CSP_DNA-bd"/>
</dbReference>
<evidence type="ECO:0000313" key="3">
    <source>
        <dbReference type="Proteomes" id="UP000594759"/>
    </source>
</evidence>
<dbReference type="PROSITE" id="PS51857">
    <property type="entry name" value="CSD_2"/>
    <property type="match status" value="1"/>
</dbReference>
<sequence>MRLGTVKFYNQEKGFGYITPSNGGKEVSVFAEGIIGQIKSNSIVKFDVEFTTGGLVAIKVVSLN</sequence>
<dbReference type="KEGG" id="pex:IZT61_05450"/>
<protein>
    <submittedName>
        <fullName evidence="2">Cold shock domain-containing protein</fullName>
    </submittedName>
</protein>
<accession>A0A7S9Q082</accession>
<proteinExistence type="predicted"/>
<dbReference type="InterPro" id="IPR012156">
    <property type="entry name" value="Cold_shock_CspA"/>
</dbReference>
<dbReference type="InterPro" id="IPR012340">
    <property type="entry name" value="NA-bd_OB-fold"/>
</dbReference>
<reference evidence="2 3" key="1">
    <citation type="submission" date="2020-11" db="EMBL/GenBank/DDBJ databases">
        <title>Pedobacter endophytica, an endophytic bacteria isolated form Carex pumila.</title>
        <authorList>
            <person name="Peng Y."/>
            <person name="Jiang L."/>
            <person name="Lee J."/>
        </authorList>
    </citation>
    <scope>NUCLEOTIDE SEQUENCE [LARGE SCALE GENOMIC DNA]</scope>
    <source>
        <strain evidence="2 3">JBR3-12</strain>
    </source>
</reference>
<dbReference type="EMBL" id="CP064939">
    <property type="protein sequence ID" value="QPH40715.1"/>
    <property type="molecule type" value="Genomic_DNA"/>
</dbReference>
<dbReference type="Gene3D" id="2.40.50.140">
    <property type="entry name" value="Nucleic acid-binding proteins"/>
    <property type="match status" value="1"/>
</dbReference>
<keyword evidence="3" id="KW-1185">Reference proteome</keyword>
<name>A0A7S9Q082_9SPHI</name>
<dbReference type="GO" id="GO:0003676">
    <property type="term" value="F:nucleic acid binding"/>
    <property type="evidence" value="ECO:0007669"/>
    <property type="project" value="InterPro"/>
</dbReference>
<dbReference type="SUPFAM" id="SSF50249">
    <property type="entry name" value="Nucleic acid-binding proteins"/>
    <property type="match status" value="1"/>
</dbReference>
<dbReference type="AlphaFoldDB" id="A0A7S9Q082"/>
<dbReference type="RefSeq" id="WP_196100169.1">
    <property type="nucleotide sequence ID" value="NZ_CP064939.1"/>
</dbReference>
<dbReference type="PIRSF" id="PIRSF002599">
    <property type="entry name" value="Cold_shock_A"/>
    <property type="match status" value="1"/>
</dbReference>
<feature type="domain" description="CSD" evidence="1">
    <location>
        <begin position="1"/>
        <end position="62"/>
    </location>
</feature>